<keyword evidence="4 6" id="KW-0949">S-adenosyl-L-methionine</keyword>
<dbReference type="Pfam" id="PF22458">
    <property type="entry name" value="RsmF-B_ferredox"/>
    <property type="match status" value="1"/>
</dbReference>
<feature type="active site" description="Nucleophile" evidence="6">
    <location>
        <position position="388"/>
    </location>
</feature>
<dbReference type="PROSITE" id="PS01153">
    <property type="entry name" value="NOL1_NOP2_SUN"/>
    <property type="match status" value="1"/>
</dbReference>
<proteinExistence type="inferred from homology"/>
<dbReference type="InterPro" id="IPR023267">
    <property type="entry name" value="RCMT"/>
</dbReference>
<feature type="domain" description="SAM-dependent MTase RsmB/NOP-type" evidence="7">
    <location>
        <begin position="178"/>
        <end position="448"/>
    </location>
</feature>
<dbReference type="AlphaFoldDB" id="A0A372EKV8"/>
<dbReference type="SUPFAM" id="SSF48013">
    <property type="entry name" value="NusB-like"/>
    <property type="match status" value="1"/>
</dbReference>
<feature type="binding site" evidence="6">
    <location>
        <position position="335"/>
    </location>
    <ligand>
        <name>S-adenosyl-L-methionine</name>
        <dbReference type="ChEBI" id="CHEBI:59789"/>
    </ligand>
</feature>
<dbReference type="InterPro" id="IPR018314">
    <property type="entry name" value="RsmB/NOL1/NOP2-like_CS"/>
</dbReference>
<dbReference type="InterPro" id="IPR054728">
    <property type="entry name" value="RsmB-like_ferredoxin"/>
</dbReference>
<organism evidence="8 9">
    <name type="scientific">Hydrogenophaga borbori</name>
    <dbReference type="NCBI Taxonomy" id="2294117"/>
    <lineage>
        <taxon>Bacteria</taxon>
        <taxon>Pseudomonadati</taxon>
        <taxon>Pseudomonadota</taxon>
        <taxon>Betaproteobacteria</taxon>
        <taxon>Burkholderiales</taxon>
        <taxon>Comamonadaceae</taxon>
        <taxon>Hydrogenophaga</taxon>
    </lineage>
</organism>
<evidence type="ECO:0000256" key="2">
    <source>
        <dbReference type="ARBA" id="ARBA00022603"/>
    </source>
</evidence>
<dbReference type="Gene3D" id="1.10.287.730">
    <property type="entry name" value="Helix hairpin bin"/>
    <property type="match status" value="1"/>
</dbReference>
<dbReference type="InterPro" id="IPR049560">
    <property type="entry name" value="MeTrfase_RsmB-F_NOP2_cat"/>
</dbReference>
<dbReference type="PANTHER" id="PTHR22807">
    <property type="entry name" value="NOP2 YEAST -RELATED NOL1/NOP2/FMU SUN DOMAIN-CONTAINING"/>
    <property type="match status" value="1"/>
</dbReference>
<dbReference type="GO" id="GO:0003723">
    <property type="term" value="F:RNA binding"/>
    <property type="evidence" value="ECO:0007669"/>
    <property type="project" value="UniProtKB-UniRule"/>
</dbReference>
<reference evidence="8 9" key="1">
    <citation type="submission" date="2018-08" db="EMBL/GenBank/DDBJ databases">
        <title>Hydrogenophaga sp. LA-38 isolated from sludge.</title>
        <authorList>
            <person name="Im W.-T."/>
        </authorList>
    </citation>
    <scope>NUCLEOTIDE SEQUENCE [LARGE SCALE GENOMIC DNA]</scope>
    <source>
        <strain evidence="8 9">LA-38</strain>
    </source>
</reference>
<keyword evidence="5 6" id="KW-0694">RNA-binding</keyword>
<evidence type="ECO:0000256" key="3">
    <source>
        <dbReference type="ARBA" id="ARBA00022679"/>
    </source>
</evidence>
<sequence>MNTGAHARPPHGSLQAPALSEQLALAAQAVLAVRQGRSLGDALAAVPAPLRPGVQALVFHSLRLLGHCEALVARLADRAPPPPLRSLMCVALALLLAPDAPGASYAAHTVVDQAVRAARKDKRWQRQAGFLNACLRRYLREAASLQAPLAQDPVARWNHPSWWIERLRRDHPADWERLLLANNRPGPMTLRVNRRRTDREALARALADQGVASRPVGEDGLELARPLPVDQIPGFAEGHCSVQDEAAQLAAPLLLDGLAARPRVLDACAAPGGKTAHLLERADAELLALDVDAARCTRISDNLRRLGLVAEVRHADAARPADWWDGRPFDAILLDAPCTASGIVRRHPDVRWLRRDSDVAALAGTQRALLDALWPLLRPGGRLLYATCSVFRAEGSEQAEAFLQRHTDARAGAAPGHLFPGTPGGAGQFNDNASGGPDGFFYARFDKARGG</sequence>
<name>A0A372EKV8_9BURK</name>
<evidence type="ECO:0000256" key="6">
    <source>
        <dbReference type="PROSITE-ProRule" id="PRU01023"/>
    </source>
</evidence>
<dbReference type="Gene3D" id="1.10.940.10">
    <property type="entry name" value="NusB-like"/>
    <property type="match status" value="1"/>
</dbReference>
<dbReference type="CDD" id="cd02440">
    <property type="entry name" value="AdoMet_MTases"/>
    <property type="match status" value="1"/>
</dbReference>
<keyword evidence="9" id="KW-1185">Reference proteome</keyword>
<dbReference type="InterPro" id="IPR029063">
    <property type="entry name" value="SAM-dependent_MTases_sf"/>
</dbReference>
<feature type="binding site" evidence="6">
    <location>
        <position position="290"/>
    </location>
    <ligand>
        <name>S-adenosyl-L-methionine</name>
        <dbReference type="ChEBI" id="CHEBI:59789"/>
    </ligand>
</feature>
<dbReference type="InterPro" id="IPR001678">
    <property type="entry name" value="MeTrfase_RsmB-F_NOP2_dom"/>
</dbReference>
<feature type="binding site" evidence="6">
    <location>
        <position position="316"/>
    </location>
    <ligand>
        <name>S-adenosyl-L-methionine</name>
        <dbReference type="ChEBI" id="CHEBI:59789"/>
    </ligand>
</feature>
<dbReference type="Gene3D" id="3.30.70.1170">
    <property type="entry name" value="Sun protein, domain 3"/>
    <property type="match status" value="1"/>
</dbReference>
<dbReference type="SUPFAM" id="SSF53335">
    <property type="entry name" value="S-adenosyl-L-methionine-dependent methyltransferases"/>
    <property type="match status" value="1"/>
</dbReference>
<evidence type="ECO:0000259" key="7">
    <source>
        <dbReference type="PROSITE" id="PS51686"/>
    </source>
</evidence>
<comment type="caution">
    <text evidence="8">The sequence shown here is derived from an EMBL/GenBank/DDBJ whole genome shotgun (WGS) entry which is preliminary data.</text>
</comment>
<evidence type="ECO:0000313" key="8">
    <source>
        <dbReference type="EMBL" id="RFP79616.1"/>
    </source>
</evidence>
<evidence type="ECO:0000256" key="5">
    <source>
        <dbReference type="ARBA" id="ARBA00022884"/>
    </source>
</evidence>
<keyword evidence="2 6" id="KW-0489">Methyltransferase</keyword>
<dbReference type="NCBIfam" id="NF008149">
    <property type="entry name" value="PRK10901.1"/>
    <property type="match status" value="1"/>
</dbReference>
<dbReference type="EMBL" id="QVLS01000004">
    <property type="protein sequence ID" value="RFP79616.1"/>
    <property type="molecule type" value="Genomic_DNA"/>
</dbReference>
<dbReference type="PROSITE" id="PS51686">
    <property type="entry name" value="SAM_MT_RSMB_NOP"/>
    <property type="match status" value="1"/>
</dbReference>
<dbReference type="InterPro" id="IPR035926">
    <property type="entry name" value="NusB-like_sf"/>
</dbReference>
<dbReference type="RefSeq" id="WP_116958548.1">
    <property type="nucleotide sequence ID" value="NZ_QVLS01000004.1"/>
</dbReference>
<dbReference type="PRINTS" id="PR02008">
    <property type="entry name" value="RCMTFAMILY"/>
</dbReference>
<dbReference type="Proteomes" id="UP000261931">
    <property type="component" value="Unassembled WGS sequence"/>
</dbReference>
<gene>
    <name evidence="8" type="primary">rsmB</name>
    <name evidence="8" type="ORF">DY262_08715</name>
</gene>
<keyword evidence="3 6" id="KW-0808">Transferase</keyword>
<feature type="binding site" evidence="6">
    <location>
        <begin position="268"/>
        <end position="274"/>
    </location>
    <ligand>
        <name>S-adenosyl-L-methionine</name>
        <dbReference type="ChEBI" id="CHEBI:59789"/>
    </ligand>
</feature>
<dbReference type="PANTHER" id="PTHR22807:SF61">
    <property type="entry name" value="NOL1_NOP2_SUN FAMILY PROTEIN _ ANTITERMINATION NUSB DOMAIN-CONTAINING PROTEIN"/>
    <property type="match status" value="1"/>
</dbReference>
<dbReference type="Pfam" id="PF01189">
    <property type="entry name" value="Methyltr_RsmB-F"/>
    <property type="match status" value="1"/>
</dbReference>
<dbReference type="GO" id="GO:0008649">
    <property type="term" value="F:rRNA methyltransferase activity"/>
    <property type="evidence" value="ECO:0007669"/>
    <property type="project" value="InterPro"/>
</dbReference>
<dbReference type="InterPro" id="IPR004573">
    <property type="entry name" value="rRNA_ssu_MeTfrase_B"/>
</dbReference>
<evidence type="ECO:0000256" key="4">
    <source>
        <dbReference type="ARBA" id="ARBA00022691"/>
    </source>
</evidence>
<accession>A0A372EKV8</accession>
<evidence type="ECO:0000313" key="9">
    <source>
        <dbReference type="Proteomes" id="UP000261931"/>
    </source>
</evidence>
<comment type="similarity">
    <text evidence="1 6">Belongs to the class I-like SAM-binding methyltransferase superfamily. RsmB/NOP family.</text>
</comment>
<dbReference type="NCBIfam" id="TIGR00563">
    <property type="entry name" value="rsmB"/>
    <property type="match status" value="1"/>
</dbReference>
<protein>
    <submittedName>
        <fullName evidence="8">16S rRNA (Cytosine(967)-C(5))-methyltransferase RsmB</fullName>
    </submittedName>
</protein>
<evidence type="ECO:0000256" key="1">
    <source>
        <dbReference type="ARBA" id="ARBA00007494"/>
    </source>
</evidence>
<dbReference type="Gene3D" id="3.40.50.150">
    <property type="entry name" value="Vaccinia Virus protein VP39"/>
    <property type="match status" value="1"/>
</dbReference>